<dbReference type="STRING" id="311333.SAMN05421664_1775"/>
<dbReference type="AlphaFoldDB" id="A0A1H1B9G9"/>
<dbReference type="RefSeq" id="WP_089755365.1">
    <property type="nucleotide sequence ID" value="NZ_FNKL01000002.1"/>
</dbReference>
<evidence type="ECO:0000256" key="8">
    <source>
        <dbReference type="ARBA" id="ARBA00033408"/>
    </source>
</evidence>
<dbReference type="GO" id="GO:0006310">
    <property type="term" value="P:DNA recombination"/>
    <property type="evidence" value="ECO:0007669"/>
    <property type="project" value="InterPro"/>
</dbReference>
<dbReference type="GO" id="GO:0009432">
    <property type="term" value="P:SOS response"/>
    <property type="evidence" value="ECO:0007669"/>
    <property type="project" value="TreeGrafter"/>
</dbReference>
<dbReference type="PANTHER" id="PTHR11059">
    <property type="entry name" value="DNA REPAIR PROTEIN RECN"/>
    <property type="match status" value="1"/>
</dbReference>
<keyword evidence="5 9" id="KW-0227">DNA damage</keyword>
<keyword evidence="6" id="KW-0067">ATP-binding</keyword>
<dbReference type="GO" id="GO:0005524">
    <property type="term" value="F:ATP binding"/>
    <property type="evidence" value="ECO:0007669"/>
    <property type="project" value="UniProtKB-KW"/>
</dbReference>
<feature type="domain" description="RecF/RecN/SMC N-terminal" evidence="11">
    <location>
        <begin position="1"/>
        <end position="506"/>
    </location>
</feature>
<evidence type="ECO:0000256" key="5">
    <source>
        <dbReference type="ARBA" id="ARBA00022763"/>
    </source>
</evidence>
<accession>A0A1H1B9G9</accession>
<gene>
    <name evidence="12" type="ORF">SAMN05421664_1775</name>
</gene>
<dbReference type="OrthoDB" id="9806954at2"/>
<dbReference type="Proteomes" id="UP000199627">
    <property type="component" value="Unassembled WGS sequence"/>
</dbReference>
<comment type="function">
    <text evidence="1 9">May be involved in recombinational repair of damaged DNA.</text>
</comment>
<dbReference type="PANTHER" id="PTHR11059:SF0">
    <property type="entry name" value="DNA REPAIR PROTEIN RECN"/>
    <property type="match status" value="1"/>
</dbReference>
<dbReference type="Gene3D" id="3.40.50.300">
    <property type="entry name" value="P-loop containing nucleotide triphosphate hydrolases"/>
    <property type="match status" value="2"/>
</dbReference>
<evidence type="ECO:0000256" key="7">
    <source>
        <dbReference type="ARBA" id="ARBA00023204"/>
    </source>
</evidence>
<dbReference type="Pfam" id="PF02463">
    <property type="entry name" value="SMC_N"/>
    <property type="match status" value="1"/>
</dbReference>
<evidence type="ECO:0000259" key="11">
    <source>
        <dbReference type="Pfam" id="PF02463"/>
    </source>
</evidence>
<keyword evidence="10" id="KW-0175">Coiled coil</keyword>
<evidence type="ECO:0000313" key="13">
    <source>
        <dbReference type="Proteomes" id="UP000199627"/>
    </source>
</evidence>
<dbReference type="PIRSF" id="PIRSF003128">
    <property type="entry name" value="RecN"/>
    <property type="match status" value="1"/>
</dbReference>
<proteinExistence type="inferred from homology"/>
<reference evidence="13" key="1">
    <citation type="submission" date="2016-10" db="EMBL/GenBank/DDBJ databases">
        <authorList>
            <person name="Varghese N."/>
            <person name="Submissions S."/>
        </authorList>
    </citation>
    <scope>NUCLEOTIDE SEQUENCE [LARGE SCALE GENOMIC DNA]</scope>
    <source>
        <strain evidence="13">DSM 17072</strain>
    </source>
</reference>
<protein>
    <recommendedName>
        <fullName evidence="3 9">DNA repair protein RecN</fullName>
    </recommendedName>
    <alternativeName>
        <fullName evidence="8 9">Recombination protein N</fullName>
    </alternativeName>
</protein>
<evidence type="ECO:0000256" key="2">
    <source>
        <dbReference type="ARBA" id="ARBA00009441"/>
    </source>
</evidence>
<dbReference type="InterPro" id="IPR004604">
    <property type="entry name" value="DNA_recomb/repair_RecN"/>
</dbReference>
<evidence type="ECO:0000313" key="12">
    <source>
        <dbReference type="EMBL" id="SDQ48523.1"/>
    </source>
</evidence>
<dbReference type="InterPro" id="IPR003395">
    <property type="entry name" value="RecF/RecN/SMC_N"/>
</dbReference>
<evidence type="ECO:0000256" key="10">
    <source>
        <dbReference type="SAM" id="Coils"/>
    </source>
</evidence>
<dbReference type="InterPro" id="IPR027417">
    <property type="entry name" value="P-loop_NTPase"/>
</dbReference>
<feature type="coiled-coil region" evidence="10">
    <location>
        <begin position="147"/>
        <end position="184"/>
    </location>
</feature>
<dbReference type="EMBL" id="FNKL01000002">
    <property type="protein sequence ID" value="SDQ48523.1"/>
    <property type="molecule type" value="Genomic_DNA"/>
</dbReference>
<evidence type="ECO:0000256" key="4">
    <source>
        <dbReference type="ARBA" id="ARBA00022741"/>
    </source>
</evidence>
<evidence type="ECO:0000256" key="3">
    <source>
        <dbReference type="ARBA" id="ARBA00021315"/>
    </source>
</evidence>
<organism evidence="12 13">
    <name type="scientific">Chryseobacterium soldanellicola</name>
    <dbReference type="NCBI Taxonomy" id="311333"/>
    <lineage>
        <taxon>Bacteria</taxon>
        <taxon>Pseudomonadati</taxon>
        <taxon>Bacteroidota</taxon>
        <taxon>Flavobacteriia</taxon>
        <taxon>Flavobacteriales</taxon>
        <taxon>Weeksellaceae</taxon>
        <taxon>Chryseobacterium group</taxon>
        <taxon>Chryseobacterium</taxon>
    </lineage>
</organism>
<keyword evidence="7 9" id="KW-0234">DNA repair</keyword>
<keyword evidence="13" id="KW-1185">Reference proteome</keyword>
<evidence type="ECO:0000256" key="9">
    <source>
        <dbReference type="PIRNR" id="PIRNR003128"/>
    </source>
</evidence>
<dbReference type="CDD" id="cd03241">
    <property type="entry name" value="ABC_RecN"/>
    <property type="match status" value="2"/>
</dbReference>
<keyword evidence="4" id="KW-0547">Nucleotide-binding</keyword>
<evidence type="ECO:0000256" key="1">
    <source>
        <dbReference type="ARBA" id="ARBA00003618"/>
    </source>
</evidence>
<evidence type="ECO:0000256" key="6">
    <source>
        <dbReference type="ARBA" id="ARBA00022840"/>
    </source>
</evidence>
<name>A0A1H1B9G9_9FLAO</name>
<dbReference type="GO" id="GO:0043590">
    <property type="term" value="C:bacterial nucleoid"/>
    <property type="evidence" value="ECO:0007669"/>
    <property type="project" value="TreeGrafter"/>
</dbReference>
<comment type="similarity">
    <text evidence="2 9">Belongs to the RecN family.</text>
</comment>
<sequence length="550" mass="62005">MLSRIYIKNFALIDTLDVSLHNGLQVITGETGAGKSIILGALRLILGERADAKSISNAEEKSIVETEFDLNNQFKKFFIENDLDYEHQTIIRREISPSGKSRAFINDVPVTLDVLKELSSQLIDIHSQFETSNLFTSEYQFKIIDGLSENKKLIEEYQNEYSDFQSLKIQLKKFTAQLSENKKESDYKEFLLNELEEIKLDDVDYHDLQNQLSVQENAEMISENLAQVLSRFHQEEVGILSFFNEAKNKLSKIAEVSNSFSELDQRLEVSFVELKDIISELENESEKIEINPENLAILSELNNKINALFLKHSVSGINELIEIRDQLSGEQKGASELEAHILEIEENISKKEKILQSLSEKLSKNRKKSVPVFVKKAEDLLKKLGLEKAKVDIELQMTPEFNQFGKENIQLLFQANSGFPLKPIQTAISGGERSRVMLAVKKIIAESDELPTLILDEIDTGVSGKVAEEIGNLMREMSNDMQLIVISHLAQVAAKGNNNYKVVKQDVSGKTQSTIVPLSDEEKLNEIAQLLSGSKITEAALAQAKELIEN</sequence>
<dbReference type="SUPFAM" id="SSF52540">
    <property type="entry name" value="P-loop containing nucleoside triphosphate hydrolases"/>
    <property type="match status" value="1"/>
</dbReference>
<feature type="coiled-coil region" evidence="10">
    <location>
        <begin position="334"/>
        <end position="361"/>
    </location>
</feature>
<dbReference type="GO" id="GO:0006281">
    <property type="term" value="P:DNA repair"/>
    <property type="evidence" value="ECO:0007669"/>
    <property type="project" value="UniProtKB-KW"/>
</dbReference>